<accession>A0ABY0GU07</accession>
<dbReference type="InterPro" id="IPR034931">
    <property type="entry name" value="ETP1_RRM"/>
</dbReference>
<evidence type="ECO:0000256" key="2">
    <source>
        <dbReference type="SAM" id="Coils"/>
    </source>
</evidence>
<evidence type="ECO:0008006" key="9">
    <source>
        <dbReference type="Google" id="ProtNLM"/>
    </source>
</evidence>
<feature type="domain" description="Ubiquitin-like" evidence="4">
    <location>
        <begin position="229"/>
        <end position="304"/>
    </location>
</feature>
<dbReference type="SMART" id="SM00184">
    <property type="entry name" value="RING"/>
    <property type="match status" value="1"/>
</dbReference>
<feature type="region of interest" description="Disordered" evidence="3">
    <location>
        <begin position="323"/>
        <end position="410"/>
    </location>
</feature>
<evidence type="ECO:0000256" key="3">
    <source>
        <dbReference type="SAM" id="MobiDB-lite"/>
    </source>
</evidence>
<feature type="domain" description="Ubiquitin-like" evidence="4">
    <location>
        <begin position="77"/>
        <end position="152"/>
    </location>
</feature>
<feature type="region of interest" description="Disordered" evidence="3">
    <location>
        <begin position="1006"/>
        <end position="1043"/>
    </location>
</feature>
<dbReference type="Pfam" id="PF00240">
    <property type="entry name" value="ubiquitin"/>
    <property type="match status" value="4"/>
</dbReference>
<evidence type="ECO:0000313" key="7">
    <source>
        <dbReference type="EMBL" id="RYO77530.1"/>
    </source>
</evidence>
<feature type="domain" description="UBP-type" evidence="6">
    <location>
        <begin position="741"/>
        <end position="833"/>
    </location>
</feature>
<keyword evidence="2" id="KW-0175">Coiled coil</keyword>
<feature type="region of interest" description="Disordered" evidence="3">
    <location>
        <begin position="722"/>
        <end position="743"/>
    </location>
</feature>
<dbReference type="CDD" id="cd01803">
    <property type="entry name" value="Ubl_ubiquitin"/>
    <property type="match status" value="4"/>
</dbReference>
<dbReference type="PANTHER" id="PTHR10666">
    <property type="entry name" value="UBIQUITIN"/>
    <property type="match status" value="1"/>
</dbReference>
<name>A0ABY0GU07_9PEZI</name>
<dbReference type="PROSITE" id="PS50271">
    <property type="entry name" value="ZF_UBP"/>
    <property type="match status" value="1"/>
</dbReference>
<dbReference type="InterPro" id="IPR011422">
    <property type="entry name" value="BRAP2/ETP1_RRM"/>
</dbReference>
<evidence type="ECO:0000259" key="5">
    <source>
        <dbReference type="PROSITE" id="PS50089"/>
    </source>
</evidence>
<dbReference type="InterPro" id="IPR001841">
    <property type="entry name" value="Znf_RING"/>
</dbReference>
<feature type="coiled-coil region" evidence="2">
    <location>
        <begin position="961"/>
        <end position="988"/>
    </location>
</feature>
<protein>
    <recommendedName>
        <fullName evidence="9">Polyubiquitin</fullName>
    </recommendedName>
</protein>
<dbReference type="PROSITE" id="PS50089">
    <property type="entry name" value="ZF_RING_2"/>
    <property type="match status" value="1"/>
</dbReference>
<dbReference type="Pfam" id="PF07576">
    <property type="entry name" value="BRAP2"/>
    <property type="match status" value="1"/>
</dbReference>
<comment type="caution">
    <text evidence="7">The sequence shown here is derived from an EMBL/GenBank/DDBJ whole genome shotgun (WGS) entry which is preliminary data.</text>
</comment>
<evidence type="ECO:0000256" key="1">
    <source>
        <dbReference type="PROSITE-ProRule" id="PRU00502"/>
    </source>
</evidence>
<dbReference type="InterPro" id="IPR047243">
    <property type="entry name" value="RING-H2_BRAP2"/>
</dbReference>
<dbReference type="EMBL" id="QJNS01000454">
    <property type="protein sequence ID" value="RYO77530.1"/>
    <property type="molecule type" value="Genomic_DNA"/>
</dbReference>
<dbReference type="Proteomes" id="UP000294003">
    <property type="component" value="Unassembled WGS sequence"/>
</dbReference>
<keyword evidence="1" id="KW-0862">Zinc</keyword>
<feature type="domain" description="Ubiquitin-like" evidence="4">
    <location>
        <begin position="153"/>
        <end position="228"/>
    </location>
</feature>
<evidence type="ECO:0000259" key="6">
    <source>
        <dbReference type="PROSITE" id="PS50271"/>
    </source>
</evidence>
<gene>
    <name evidence="7" type="ORF">DL762_009203</name>
</gene>
<dbReference type="PROSITE" id="PS00299">
    <property type="entry name" value="UBIQUITIN_1"/>
    <property type="match status" value="4"/>
</dbReference>
<dbReference type="Pfam" id="PF02148">
    <property type="entry name" value="zf-UBP"/>
    <property type="match status" value="1"/>
</dbReference>
<feature type="domain" description="Ubiquitin-like" evidence="4">
    <location>
        <begin position="1"/>
        <end position="76"/>
    </location>
</feature>
<sequence length="1043" mass="115264">MQIFVKTLTGKTITLEVESSDTIDNVKSKIQDKEGIPPDQQRLIFAGKQLEDGRTLSDYNIQKESTLHLVLRLRGGMQIFVKTLTGKTITLEVESSDTIDNVKSKIQDKEGIPPDQQRLIFAGKQLEDGRTLSDYNIQKESTLHLVLRLRGGMQIFIKTLTGKTITLEVESSDTIDNVKSKIQDKEGIPPDQQRLIFAGKQLEDGRTLSDYNIQKESTLHLVLRLRGGMQIFVKTLTGKTITLEVESSDTIDNVKSKIQDKEGIPPDQQRLIFAGKQLEDGRTLSDYNIQKESTLHLVLRLRGELVMPSYFFHIKFELYPTSDPTSATTGSKETAQQGGGSVWLPEKGLGIFDNLPAHPREHSPHPRHQQSQTKDIHSHPQQAPASISPKSEKIIDCGSPRPPKACDDDRNIVRLGGPQHRQRTLSFPPPQSYAAINPQTAVKDWRFGRLRIESIDASSCGVDAGNEADMAGDSKSVAAAAAVGPSMGPAGKATKAKYMPLATKNTEIGWGIVHLYREGDDTPELALPPMDGGERGGTQDGAVIDYTTLCIPAVPSYLSPSDFLGFIGEKWRDQISHYRMVMTGRMNRYLVLMKFRDNKRAWLFKREFDGKVFNQIEPETCNVAFIKSVTFETPIRTTGSFPALSHDPFTPTSSMTSSGSLKPFPPPTPNLTELPTCPVCLERMDDTTGLLTIPCQHVFHCSCLQKWKGSGCPVCRHTNPSLTSSPYHSSSNSHPTTPYDPSNPYTQPFGSHVSNLCSVCDCPDDLWICLICGNVGCGRYKGGHAKEHWKDTAHTFSLELDTQHVWDYAGDMWVHRLIRDKGDGKVVELPGHYDSGREVRDDDVVPREKLDSIGMEYTHLLTSQLESQRVYFEEMLSKAADKAAKASAAAESASAQATQALEELRALREEQARLRADTIPSLERDLERERARAAKSTELARGLGRSLQEEKKVSEGLLRRVEHVNGELEGLRARVTELQAENADLRDQNHDLGMFISGQQKLRELEAEGAVGEGEIEAGSVAVPEKGGGRKGKGKGKGGGSGK</sequence>
<feature type="compositionally biased region" description="Polar residues" evidence="3">
    <location>
        <begin position="323"/>
        <end position="336"/>
    </location>
</feature>
<feature type="domain" description="RING-type" evidence="5">
    <location>
        <begin position="677"/>
        <end position="716"/>
    </location>
</feature>
<dbReference type="InterPro" id="IPR000626">
    <property type="entry name" value="Ubiquitin-like_dom"/>
</dbReference>
<reference evidence="7 8" key="1">
    <citation type="submission" date="2018-06" db="EMBL/GenBank/DDBJ databases">
        <title>Complete Genomes of Monosporascus.</title>
        <authorList>
            <person name="Robinson A.J."/>
            <person name="Natvig D.O."/>
        </authorList>
    </citation>
    <scope>NUCLEOTIDE SEQUENCE [LARGE SCALE GENOMIC DNA]</scope>
    <source>
        <strain evidence="7 8">CBS 609.92</strain>
    </source>
</reference>
<dbReference type="Gene3D" id="3.10.20.90">
    <property type="entry name" value="Phosphatidylinositol 3-kinase Catalytic Subunit, Chain A, domain 1"/>
    <property type="match status" value="4"/>
</dbReference>
<evidence type="ECO:0000259" key="4">
    <source>
        <dbReference type="PROSITE" id="PS50053"/>
    </source>
</evidence>
<dbReference type="Gene3D" id="3.30.40.10">
    <property type="entry name" value="Zinc/RING finger domain, C3HC4 (zinc finger)"/>
    <property type="match status" value="2"/>
</dbReference>
<dbReference type="PRINTS" id="PR00348">
    <property type="entry name" value="UBIQUITIN"/>
</dbReference>
<dbReference type="InterPro" id="IPR019954">
    <property type="entry name" value="Ubiquitin_CS"/>
</dbReference>
<dbReference type="SUPFAM" id="SSF54236">
    <property type="entry name" value="Ubiquitin-like"/>
    <property type="match status" value="4"/>
</dbReference>
<dbReference type="Pfam" id="PF13639">
    <property type="entry name" value="zf-RING_2"/>
    <property type="match status" value="1"/>
</dbReference>
<dbReference type="InterPro" id="IPR050158">
    <property type="entry name" value="Ubiquitin_ubiquitin-like"/>
</dbReference>
<keyword evidence="1" id="KW-0479">Metal-binding</keyword>
<dbReference type="CDD" id="cd12717">
    <property type="entry name" value="RRM_ETP1"/>
    <property type="match status" value="1"/>
</dbReference>
<dbReference type="SUPFAM" id="SSF57850">
    <property type="entry name" value="RING/U-box"/>
    <property type="match status" value="2"/>
</dbReference>
<dbReference type="InterPro" id="IPR013083">
    <property type="entry name" value="Znf_RING/FYVE/PHD"/>
</dbReference>
<dbReference type="InterPro" id="IPR029071">
    <property type="entry name" value="Ubiquitin-like_domsf"/>
</dbReference>
<feature type="compositionally biased region" description="Polar residues" evidence="3">
    <location>
        <begin position="369"/>
        <end position="389"/>
    </location>
</feature>
<keyword evidence="1" id="KW-0863">Zinc-finger</keyword>
<dbReference type="CDD" id="cd16457">
    <property type="entry name" value="RING-H2_BRAP2"/>
    <property type="match status" value="1"/>
</dbReference>
<keyword evidence="8" id="KW-1185">Reference proteome</keyword>
<dbReference type="PROSITE" id="PS50053">
    <property type="entry name" value="UBIQUITIN_2"/>
    <property type="match status" value="4"/>
</dbReference>
<dbReference type="SMART" id="SM00290">
    <property type="entry name" value="ZnF_UBP"/>
    <property type="match status" value="1"/>
</dbReference>
<feature type="coiled-coil region" evidence="2">
    <location>
        <begin position="890"/>
        <end position="917"/>
    </location>
</feature>
<dbReference type="InterPro" id="IPR001607">
    <property type="entry name" value="Znf_UBP"/>
</dbReference>
<proteinExistence type="predicted"/>
<feature type="compositionally biased region" description="Low complexity" evidence="3">
    <location>
        <begin position="722"/>
        <end position="739"/>
    </location>
</feature>
<organism evidence="7 8">
    <name type="scientific">Monosporascus cannonballus</name>
    <dbReference type="NCBI Taxonomy" id="155416"/>
    <lineage>
        <taxon>Eukaryota</taxon>
        <taxon>Fungi</taxon>
        <taxon>Dikarya</taxon>
        <taxon>Ascomycota</taxon>
        <taxon>Pezizomycotina</taxon>
        <taxon>Sordariomycetes</taxon>
        <taxon>Xylariomycetidae</taxon>
        <taxon>Xylariales</taxon>
        <taxon>Xylariales incertae sedis</taxon>
        <taxon>Monosporascus</taxon>
    </lineage>
</organism>
<dbReference type="SMART" id="SM00213">
    <property type="entry name" value="UBQ"/>
    <property type="match status" value="4"/>
</dbReference>
<dbReference type="InterPro" id="IPR019956">
    <property type="entry name" value="Ubiquitin_dom"/>
</dbReference>
<evidence type="ECO:0000313" key="8">
    <source>
        <dbReference type="Proteomes" id="UP000294003"/>
    </source>
</evidence>